<evidence type="ECO:0000256" key="1">
    <source>
        <dbReference type="SAM" id="MobiDB-lite"/>
    </source>
</evidence>
<keyword evidence="2" id="KW-0472">Membrane</keyword>
<keyword evidence="2" id="KW-0812">Transmembrane</keyword>
<feature type="transmembrane region" description="Helical" evidence="2">
    <location>
        <begin position="377"/>
        <end position="396"/>
    </location>
</feature>
<feature type="region of interest" description="Disordered" evidence="1">
    <location>
        <begin position="1"/>
        <end position="22"/>
    </location>
</feature>
<dbReference type="RefSeq" id="XP_009831632.1">
    <property type="nucleotide sequence ID" value="XM_009833330.1"/>
</dbReference>
<feature type="transmembrane region" description="Helical" evidence="2">
    <location>
        <begin position="337"/>
        <end position="356"/>
    </location>
</feature>
<evidence type="ECO:0000313" key="3">
    <source>
        <dbReference type="EMBL" id="ETV78913.1"/>
    </source>
</evidence>
<evidence type="ECO:0000256" key="2">
    <source>
        <dbReference type="SAM" id="Phobius"/>
    </source>
</evidence>
<gene>
    <name evidence="3" type="ORF">H257_07708</name>
</gene>
<evidence type="ECO:0008006" key="4">
    <source>
        <dbReference type="Google" id="ProtNLM"/>
    </source>
</evidence>
<dbReference type="EMBL" id="KI913129">
    <property type="protein sequence ID" value="ETV78913.1"/>
    <property type="molecule type" value="Genomic_DNA"/>
</dbReference>
<name>W4GJ01_APHAT</name>
<dbReference type="InterPro" id="IPR052724">
    <property type="entry name" value="GT117_domain-containing"/>
</dbReference>
<protein>
    <recommendedName>
        <fullName evidence="4">DUF2723 domain-containing protein</fullName>
    </recommendedName>
</protein>
<keyword evidence="2" id="KW-1133">Transmembrane helix</keyword>
<organism evidence="3">
    <name type="scientific">Aphanomyces astaci</name>
    <name type="common">Crayfish plague agent</name>
    <dbReference type="NCBI Taxonomy" id="112090"/>
    <lineage>
        <taxon>Eukaryota</taxon>
        <taxon>Sar</taxon>
        <taxon>Stramenopiles</taxon>
        <taxon>Oomycota</taxon>
        <taxon>Saprolegniomycetes</taxon>
        <taxon>Saprolegniales</taxon>
        <taxon>Verrucalvaceae</taxon>
        <taxon>Aphanomyces</taxon>
    </lineage>
</organism>
<sequence length="759" mass="85040">MQRRRKSKGKEQQLPSAIEEDSPQAKHWKVSVAADPVMWLVGSAVLGVYSQTIYPSIAGGDSGELVAESCHLGVSHPPGYPLFNMLNYLVVNMPGAQTKAWKANLFSAVCDTICCMFMYATILKWTSPASSSTASAWLTKVAAATASITFALSPLIWTYAISAEVFALNNLFAAWLLFLLLSYAQSGSVYYANLGAFVCGLAMCNQHTIVLFEIPVVLYVLWTQRRSLGMKTLSTYALYFVVGLLPYAYMPLTSLWNPQPGSWGDVTTVAGFFHHIRRGDYGTFRLFSTDRDTESLTTRMILYFQDALTRQGGYILGPLAVAGLVTTPPSAPRVAGFRWAVAFMYTFYLIVFHALSNMPLTEGLLYGVHMRFWQQPNIILFVWGGVGLDAVLQRAWRTSGAVAAGLGVVLSVAAMVGQGMTWQHVGNQSHAWFIPNYAKALLDPLPPHALVFVNYDLQWTAMRYLQRCEGFRPDLTVLNLSMMTYKWFATKHALYPSIVFPGDRLVPASTIQDGGFSLRELLQANMKRVSRGGIFLGGQLNFPDPSFESHFITVPFGLLDRFHPAGKPVYKSLKTWYRHNARIMAKVQSHLVQLPSEADYTDDTWEWTVVRSSTLSTIRYWSLLQARDFHMKQLGAATYLLDEAIKSGRPNITWLAECARPLEHSLRHEPRQFWSDSLLKNLGLAYAYIVRSPDEFAPTDADPLEPHVGHHLPDQTKYKDRATDRMLQVWREWIALPSARADPGYDAIADIVRKFTPTT</sequence>
<dbReference type="PANTHER" id="PTHR16214:SF3">
    <property type="entry name" value="TRANSMEMBRANE PROTEIN 260"/>
    <property type="match status" value="1"/>
</dbReference>
<feature type="transmembrane region" description="Helical" evidence="2">
    <location>
        <begin position="103"/>
        <end position="122"/>
    </location>
</feature>
<dbReference type="OrthoDB" id="197432at2759"/>
<dbReference type="Pfam" id="PF11028">
    <property type="entry name" value="TMEM260-like"/>
    <property type="match status" value="1"/>
</dbReference>
<feature type="transmembrane region" description="Helical" evidence="2">
    <location>
        <begin position="165"/>
        <end position="184"/>
    </location>
</feature>
<accession>W4GJ01</accession>
<feature type="transmembrane region" description="Helical" evidence="2">
    <location>
        <begin position="134"/>
        <end position="153"/>
    </location>
</feature>
<dbReference type="GeneID" id="20809704"/>
<feature type="transmembrane region" description="Helical" evidence="2">
    <location>
        <begin position="233"/>
        <end position="250"/>
    </location>
</feature>
<dbReference type="InterPro" id="IPR021280">
    <property type="entry name" value="TMEM260-like"/>
</dbReference>
<reference evidence="3" key="1">
    <citation type="submission" date="2013-12" db="EMBL/GenBank/DDBJ databases">
        <title>The Genome Sequence of Aphanomyces astaci APO3.</title>
        <authorList>
            <consortium name="The Broad Institute Genomics Platform"/>
            <person name="Russ C."/>
            <person name="Tyler B."/>
            <person name="van West P."/>
            <person name="Dieguez-Uribeondo J."/>
            <person name="Young S.K."/>
            <person name="Zeng Q."/>
            <person name="Gargeya S."/>
            <person name="Fitzgerald M."/>
            <person name="Abouelleil A."/>
            <person name="Alvarado L."/>
            <person name="Chapman S.B."/>
            <person name="Gainer-Dewar J."/>
            <person name="Goldberg J."/>
            <person name="Griggs A."/>
            <person name="Gujja S."/>
            <person name="Hansen M."/>
            <person name="Howarth C."/>
            <person name="Imamovic A."/>
            <person name="Ireland A."/>
            <person name="Larimer J."/>
            <person name="McCowan C."/>
            <person name="Murphy C."/>
            <person name="Pearson M."/>
            <person name="Poon T.W."/>
            <person name="Priest M."/>
            <person name="Roberts A."/>
            <person name="Saif S."/>
            <person name="Shea T."/>
            <person name="Sykes S."/>
            <person name="Wortman J."/>
            <person name="Nusbaum C."/>
            <person name="Birren B."/>
        </authorList>
    </citation>
    <scope>NUCLEOTIDE SEQUENCE [LARGE SCALE GENOMIC DNA]</scope>
    <source>
        <strain evidence="3">APO3</strain>
    </source>
</reference>
<feature type="transmembrane region" description="Helical" evidence="2">
    <location>
        <begin position="190"/>
        <end position="221"/>
    </location>
</feature>
<proteinExistence type="predicted"/>
<dbReference type="VEuPathDB" id="FungiDB:H257_07708"/>
<feature type="transmembrane region" description="Helical" evidence="2">
    <location>
        <begin position="402"/>
        <end position="422"/>
    </location>
</feature>
<dbReference type="PANTHER" id="PTHR16214">
    <property type="entry name" value="TRANSMEMBRANE PROTEIN 260"/>
    <property type="match status" value="1"/>
</dbReference>
<dbReference type="AlphaFoldDB" id="W4GJ01"/>